<dbReference type="InterPro" id="IPR036156">
    <property type="entry name" value="Beta-gal/glucu_dom_sf"/>
</dbReference>
<evidence type="ECO:0000259" key="8">
    <source>
        <dbReference type="Pfam" id="PF00703"/>
    </source>
</evidence>
<keyword evidence="12" id="KW-1185">Reference proteome</keyword>
<dbReference type="EC" id="3.2.1.23" evidence="3"/>
<dbReference type="Gene3D" id="2.60.40.10">
    <property type="entry name" value="Immunoglobulins"/>
    <property type="match status" value="1"/>
</dbReference>
<feature type="region of interest" description="Disordered" evidence="6">
    <location>
        <begin position="24"/>
        <end position="69"/>
    </location>
</feature>
<dbReference type="InterPro" id="IPR050347">
    <property type="entry name" value="Bact_Beta-galactosidase"/>
</dbReference>
<dbReference type="KEGG" id="phm:PSMK_04900"/>
<accession>I0IBL1</accession>
<dbReference type="PANTHER" id="PTHR46323:SF2">
    <property type="entry name" value="BETA-GALACTOSIDASE"/>
    <property type="match status" value="1"/>
</dbReference>
<protein>
    <recommendedName>
        <fullName evidence="3">beta-galactosidase</fullName>
        <ecNumber evidence="3">3.2.1.23</ecNumber>
    </recommendedName>
</protein>
<feature type="signal peptide" evidence="7">
    <location>
        <begin position="1"/>
        <end position="26"/>
    </location>
</feature>
<dbReference type="AlphaFoldDB" id="I0IBL1"/>
<dbReference type="GO" id="GO:0009341">
    <property type="term" value="C:beta-galactosidase complex"/>
    <property type="evidence" value="ECO:0007669"/>
    <property type="project" value="TreeGrafter"/>
</dbReference>
<dbReference type="eggNOG" id="COG3250">
    <property type="taxonomic scope" value="Bacteria"/>
</dbReference>
<dbReference type="InterPro" id="IPR008979">
    <property type="entry name" value="Galactose-bd-like_sf"/>
</dbReference>
<feature type="compositionally biased region" description="Basic and acidic residues" evidence="6">
    <location>
        <begin position="48"/>
        <end position="59"/>
    </location>
</feature>
<name>I0IBL1_PHYMF</name>
<feature type="domain" description="Glycoside hydrolase family 2 catalytic" evidence="9">
    <location>
        <begin position="373"/>
        <end position="548"/>
    </location>
</feature>
<dbReference type="HOGENOM" id="CLU_009998_0_0_0"/>
<evidence type="ECO:0000256" key="2">
    <source>
        <dbReference type="ARBA" id="ARBA00007401"/>
    </source>
</evidence>
<dbReference type="Gene3D" id="2.60.120.260">
    <property type="entry name" value="Galactose-binding domain-like"/>
    <property type="match status" value="1"/>
</dbReference>
<dbReference type="InterPro" id="IPR006102">
    <property type="entry name" value="Ig-like_GH2"/>
</dbReference>
<dbReference type="Proteomes" id="UP000007881">
    <property type="component" value="Chromosome"/>
</dbReference>
<keyword evidence="7" id="KW-0732">Signal</keyword>
<evidence type="ECO:0000256" key="3">
    <source>
        <dbReference type="ARBA" id="ARBA00012756"/>
    </source>
</evidence>
<evidence type="ECO:0000313" key="12">
    <source>
        <dbReference type="Proteomes" id="UP000007881"/>
    </source>
</evidence>
<feature type="domain" description="Glycoside hydrolase family 2 immunoglobulin-like beta-sandwich" evidence="8">
    <location>
        <begin position="288"/>
        <end position="371"/>
    </location>
</feature>
<evidence type="ECO:0000256" key="4">
    <source>
        <dbReference type="ARBA" id="ARBA00022801"/>
    </source>
</evidence>
<dbReference type="InterPro" id="IPR013783">
    <property type="entry name" value="Ig-like_fold"/>
</dbReference>
<dbReference type="OrthoDB" id="9801077at2"/>
<organism evidence="11 12">
    <name type="scientific">Phycisphaera mikurensis (strain NBRC 102666 / KCTC 22515 / FYK2301M01)</name>
    <dbReference type="NCBI Taxonomy" id="1142394"/>
    <lineage>
        <taxon>Bacteria</taxon>
        <taxon>Pseudomonadati</taxon>
        <taxon>Planctomycetota</taxon>
        <taxon>Phycisphaerae</taxon>
        <taxon>Phycisphaerales</taxon>
        <taxon>Phycisphaeraceae</taxon>
        <taxon>Phycisphaera</taxon>
    </lineage>
</organism>
<evidence type="ECO:0000313" key="11">
    <source>
        <dbReference type="EMBL" id="BAM02649.1"/>
    </source>
</evidence>
<gene>
    <name evidence="11" type="ordered locus">PSMK_04900</name>
</gene>
<dbReference type="InterPro" id="IPR006101">
    <property type="entry name" value="Glyco_hydro_2"/>
</dbReference>
<dbReference type="InterPro" id="IPR017853">
    <property type="entry name" value="GH"/>
</dbReference>
<dbReference type="SUPFAM" id="SSF49303">
    <property type="entry name" value="beta-Galactosidase/glucuronidase domain"/>
    <property type="match status" value="1"/>
</dbReference>
<dbReference type="Pfam" id="PF02836">
    <property type="entry name" value="Glyco_hydro_2_C"/>
    <property type="match status" value="1"/>
</dbReference>
<dbReference type="GO" id="GO:0004565">
    <property type="term" value="F:beta-galactosidase activity"/>
    <property type="evidence" value="ECO:0007669"/>
    <property type="project" value="UniProtKB-EC"/>
</dbReference>
<comment type="catalytic activity">
    <reaction evidence="1">
        <text>Hydrolysis of terminal non-reducing beta-D-galactose residues in beta-D-galactosides.</text>
        <dbReference type="EC" id="3.2.1.23"/>
    </reaction>
</comment>
<dbReference type="EMBL" id="AP012338">
    <property type="protein sequence ID" value="BAM02649.1"/>
    <property type="molecule type" value="Genomic_DNA"/>
</dbReference>
<evidence type="ECO:0000259" key="9">
    <source>
        <dbReference type="Pfam" id="PF02836"/>
    </source>
</evidence>
<keyword evidence="4 11" id="KW-0378">Hydrolase</keyword>
<dbReference type="SUPFAM" id="SSF49785">
    <property type="entry name" value="Galactose-binding domain-like"/>
    <property type="match status" value="1"/>
</dbReference>
<evidence type="ECO:0000256" key="1">
    <source>
        <dbReference type="ARBA" id="ARBA00001412"/>
    </source>
</evidence>
<dbReference type="SUPFAM" id="SSF51445">
    <property type="entry name" value="(Trans)glycosidases"/>
    <property type="match status" value="1"/>
</dbReference>
<evidence type="ECO:0000256" key="7">
    <source>
        <dbReference type="SAM" id="SignalP"/>
    </source>
</evidence>
<dbReference type="PRINTS" id="PR00132">
    <property type="entry name" value="GLHYDRLASE2"/>
</dbReference>
<dbReference type="STRING" id="1142394.PSMK_04900"/>
<dbReference type="Pfam" id="PF02837">
    <property type="entry name" value="Glyco_hydro_2_N"/>
    <property type="match status" value="1"/>
</dbReference>
<dbReference type="Gene3D" id="3.20.20.80">
    <property type="entry name" value="Glycosidases"/>
    <property type="match status" value="1"/>
</dbReference>
<evidence type="ECO:0000256" key="6">
    <source>
        <dbReference type="SAM" id="MobiDB-lite"/>
    </source>
</evidence>
<sequence>MPDPFRSLAATLVAGLLALQLPPALAQSTPEPEPDAAPTEGAGNYIEGDPKAALEKDRPQPTGVVSVGAAEGGSASGVLSILPPIRLTPRKLSFPHGEDRRVDLNGTWDFVPAVPEGFDGTFRSIDDWQTLEVPGHPALGGHEVLDPKSDRRFGYHRRFEVPASFEGGRTVLRFEGVDGFTKIWINGEKVGENDIATLPTELDVTDFVKPGEANELVLTIEGSLVTFWSMRKIGGITREVYLQHLPDVNLARLHVDTDLTPGSSEGGNGGVLAAMRAHVRVANQGDALASPVTIAFTLRDADGEEVALQHLEGPLPLLDVLPGQTLEATLPLHATGVLPWTAETPNLYTLEAELQVDGEPTMSARQRFGFREVEVAGPHLLVNGSPVKLWATNYHITYPGLSESVPKELIKNDIRLFKEANFNAARSRPTPPIQYVDLCDEMGFYTTIEGMISLMIYAKGPLNDHGADPAISVPYRRHIATMIESYYSNPSVITWGLANESPYYDYFKVAALGAAAADPTRPLFFGSDARKGVDIPLMDMNDDHYPRKAYGEGQPSYGIADVDELNTIENGAWDYPADRPNLFTEWLHVHVNNVKEIAYDPGIDDFWGYPAEVHAKHFDDKPHFAGGFQFKGAPYRGIGASPNWRGVFDEDRRVNDVFWAVKKSHSPVRIFEPASGRVEGDEAVWPVRNRFAFTNLQDVAFAWASPGGSGEASPSVAPMSDGELALPAAAARAGPIEVEVLAADGAVLDAYELTLADAAEEEGVAGEASAWRLEEKGRARVLTRGDVVATIGAESGLLESVTVGGEPVVIGPVTLSVIPSQLRNFKWQGRFTLVNQAWGWEAGRVEVDTADDGTVTVSTSGSYTRFDVNFTQAFAPDGTVRVEADATYTGGDNPGEKRGVNIFNHGIRVPVHQDLDTLFWEREGLWSVYPGDHIGRLEGETRATGDPRWADAREAYDPEAAKPNPRPWPWSQDLSAGVTRDFRSTKFNLVEGGLAAANGRRIVVIGNRAEAFEDRRHLHAAPLNDDLDGNIFTEEKHGPQKPGYDLSVLSFHNGGTEPHLTKSLRFGEHIARNGWELEADAAFRFDAGG</sequence>
<feature type="compositionally biased region" description="Low complexity" evidence="6">
    <location>
        <begin position="24"/>
        <end position="43"/>
    </location>
</feature>
<dbReference type="InterPro" id="IPR006104">
    <property type="entry name" value="Glyco_hydro_2_N"/>
</dbReference>
<feature type="domain" description="Glycosyl hydrolases family 2 sugar binding" evidence="10">
    <location>
        <begin position="154"/>
        <end position="246"/>
    </location>
</feature>
<dbReference type="RefSeq" id="WP_014435869.1">
    <property type="nucleotide sequence ID" value="NC_017080.1"/>
</dbReference>
<dbReference type="Pfam" id="PF00703">
    <property type="entry name" value="Glyco_hydro_2"/>
    <property type="match status" value="1"/>
</dbReference>
<evidence type="ECO:0000256" key="5">
    <source>
        <dbReference type="ARBA" id="ARBA00023295"/>
    </source>
</evidence>
<proteinExistence type="inferred from homology"/>
<evidence type="ECO:0000259" key="10">
    <source>
        <dbReference type="Pfam" id="PF02837"/>
    </source>
</evidence>
<reference evidence="11 12" key="1">
    <citation type="submission" date="2012-02" db="EMBL/GenBank/DDBJ databases">
        <title>Complete genome sequence of Phycisphaera mikurensis NBRC 102666.</title>
        <authorList>
            <person name="Ankai A."/>
            <person name="Hosoyama A."/>
            <person name="Terui Y."/>
            <person name="Sekine M."/>
            <person name="Fukai R."/>
            <person name="Kato Y."/>
            <person name="Nakamura S."/>
            <person name="Yamada-Narita S."/>
            <person name="Kawakoshi A."/>
            <person name="Fukunaga Y."/>
            <person name="Yamazaki S."/>
            <person name="Fujita N."/>
        </authorList>
    </citation>
    <scope>NUCLEOTIDE SEQUENCE [LARGE SCALE GENOMIC DNA]</scope>
    <source>
        <strain evidence="12">NBRC 102666 / KCTC 22515 / FYK2301M01</strain>
    </source>
</reference>
<comment type="similarity">
    <text evidence="2">Belongs to the glycosyl hydrolase 2 family.</text>
</comment>
<keyword evidence="5 11" id="KW-0326">Glycosidase</keyword>
<dbReference type="PANTHER" id="PTHR46323">
    <property type="entry name" value="BETA-GALACTOSIDASE"/>
    <property type="match status" value="1"/>
</dbReference>
<feature type="chain" id="PRO_5003629075" description="beta-galactosidase" evidence="7">
    <location>
        <begin position="27"/>
        <end position="1089"/>
    </location>
</feature>
<dbReference type="InterPro" id="IPR006103">
    <property type="entry name" value="Glyco_hydro_2_cat"/>
</dbReference>
<dbReference type="GO" id="GO:0005990">
    <property type="term" value="P:lactose catabolic process"/>
    <property type="evidence" value="ECO:0007669"/>
    <property type="project" value="TreeGrafter"/>
</dbReference>